<dbReference type="Gene3D" id="3.40.830.10">
    <property type="entry name" value="LigB-like"/>
    <property type="match status" value="1"/>
</dbReference>
<dbReference type="STRING" id="4533.J3L6E7"/>
<evidence type="ECO:0000256" key="1">
    <source>
        <dbReference type="ARBA" id="ARBA00023002"/>
    </source>
</evidence>
<reference evidence="3" key="2">
    <citation type="submission" date="2013-04" db="UniProtKB">
        <authorList>
            <consortium name="EnsemblPlants"/>
        </authorList>
    </citation>
    <scope>IDENTIFICATION</scope>
</reference>
<dbReference type="SUPFAM" id="SSF53213">
    <property type="entry name" value="LigB-like"/>
    <property type="match status" value="1"/>
</dbReference>
<dbReference type="Proteomes" id="UP000006038">
    <property type="component" value="Chromosome 1"/>
</dbReference>
<dbReference type="PANTHER" id="PTHR30096">
    <property type="entry name" value="4,5-DOPA DIOXYGENASE EXTRADIOL-LIKE PROTEIN"/>
    <property type="match status" value="1"/>
</dbReference>
<sequence>MFMYPEANVPVCQLSLQTLAATARTTTSSAGRWRRFATTASVLILGSGPERHAQPQLHGAAPVPQWASEFDETGCRRPSALLGGRHDDVKLYGEKAPHGRMARAPVAGPLLPAPRRARRRRGGGQGGADPTRRSPTRRSPTRRTASPRPPRRRQEQIPPIKTRRSSPHANVWIYHCLHDRHSTPEQ</sequence>
<evidence type="ECO:0000313" key="3">
    <source>
        <dbReference type="EnsemblPlants" id="OB01G48030.1"/>
    </source>
</evidence>
<dbReference type="PANTHER" id="PTHR30096:SF22">
    <property type="entry name" value="OS01G0878900 PROTEIN"/>
    <property type="match status" value="1"/>
</dbReference>
<feature type="compositionally biased region" description="Low complexity" evidence="2">
    <location>
        <begin position="102"/>
        <end position="114"/>
    </location>
</feature>
<dbReference type="GO" id="GO:0016491">
    <property type="term" value="F:oxidoreductase activity"/>
    <property type="evidence" value="ECO:0007669"/>
    <property type="project" value="UniProtKB-KW"/>
</dbReference>
<proteinExistence type="predicted"/>
<dbReference type="HOGENOM" id="CLU_1456574_0_0_1"/>
<reference evidence="3" key="1">
    <citation type="journal article" date="2013" name="Nat. Commun.">
        <title>Whole-genome sequencing of Oryza brachyantha reveals mechanisms underlying Oryza genome evolution.</title>
        <authorList>
            <person name="Chen J."/>
            <person name="Huang Q."/>
            <person name="Gao D."/>
            <person name="Wang J."/>
            <person name="Lang Y."/>
            <person name="Liu T."/>
            <person name="Li B."/>
            <person name="Bai Z."/>
            <person name="Luis Goicoechea J."/>
            <person name="Liang C."/>
            <person name="Chen C."/>
            <person name="Zhang W."/>
            <person name="Sun S."/>
            <person name="Liao Y."/>
            <person name="Zhang X."/>
            <person name="Yang L."/>
            <person name="Song C."/>
            <person name="Wang M."/>
            <person name="Shi J."/>
            <person name="Liu G."/>
            <person name="Liu J."/>
            <person name="Zhou H."/>
            <person name="Zhou W."/>
            <person name="Yu Q."/>
            <person name="An N."/>
            <person name="Chen Y."/>
            <person name="Cai Q."/>
            <person name="Wang B."/>
            <person name="Liu B."/>
            <person name="Min J."/>
            <person name="Huang Y."/>
            <person name="Wu H."/>
            <person name="Li Z."/>
            <person name="Zhang Y."/>
            <person name="Yin Y."/>
            <person name="Song W."/>
            <person name="Jiang J."/>
            <person name="Jackson S.A."/>
            <person name="Wing R.A."/>
            <person name="Wang J."/>
            <person name="Chen M."/>
        </authorList>
    </citation>
    <scope>NUCLEOTIDE SEQUENCE [LARGE SCALE GENOMIC DNA]</scope>
    <source>
        <strain evidence="3">cv. IRGC 101232</strain>
    </source>
</reference>
<dbReference type="AlphaFoldDB" id="J3L6E7"/>
<evidence type="ECO:0000256" key="2">
    <source>
        <dbReference type="SAM" id="MobiDB-lite"/>
    </source>
</evidence>
<keyword evidence="4" id="KW-1185">Reference proteome</keyword>
<evidence type="ECO:0000313" key="4">
    <source>
        <dbReference type="Proteomes" id="UP000006038"/>
    </source>
</evidence>
<feature type="region of interest" description="Disordered" evidence="2">
    <location>
        <begin position="96"/>
        <end position="166"/>
    </location>
</feature>
<protein>
    <submittedName>
        <fullName evidence="3">Uncharacterized protein</fullName>
    </submittedName>
</protein>
<name>J3L6E7_ORYBR</name>
<dbReference type="EnsemblPlants" id="OB01G48030.1">
    <property type="protein sequence ID" value="OB01G48030.1"/>
    <property type="gene ID" value="OB01G48030"/>
</dbReference>
<organism evidence="3">
    <name type="scientific">Oryza brachyantha</name>
    <name type="common">malo sina</name>
    <dbReference type="NCBI Taxonomy" id="4533"/>
    <lineage>
        <taxon>Eukaryota</taxon>
        <taxon>Viridiplantae</taxon>
        <taxon>Streptophyta</taxon>
        <taxon>Embryophyta</taxon>
        <taxon>Tracheophyta</taxon>
        <taxon>Spermatophyta</taxon>
        <taxon>Magnoliopsida</taxon>
        <taxon>Liliopsida</taxon>
        <taxon>Poales</taxon>
        <taxon>Poaceae</taxon>
        <taxon>BOP clade</taxon>
        <taxon>Oryzoideae</taxon>
        <taxon>Oryzeae</taxon>
        <taxon>Oryzinae</taxon>
        <taxon>Oryza</taxon>
    </lineage>
</organism>
<accession>J3L6E7</accession>
<keyword evidence="1" id="KW-0560">Oxidoreductase</keyword>
<dbReference type="Gramene" id="OB01G48030.1">
    <property type="protein sequence ID" value="OB01G48030.1"/>
    <property type="gene ID" value="OB01G48030"/>
</dbReference>